<reference evidence="2" key="1">
    <citation type="submission" date="2013-08" db="EMBL/GenBank/DDBJ databases">
        <authorList>
            <person name="Mendez C."/>
            <person name="Richter M."/>
            <person name="Ferrer M."/>
            <person name="Sanchez J."/>
        </authorList>
    </citation>
    <scope>NUCLEOTIDE SEQUENCE</scope>
</reference>
<dbReference type="Pfam" id="PF03412">
    <property type="entry name" value="Peptidase_C39"/>
    <property type="match status" value="1"/>
</dbReference>
<dbReference type="GO" id="GO:0006508">
    <property type="term" value="P:proteolysis"/>
    <property type="evidence" value="ECO:0007669"/>
    <property type="project" value="InterPro"/>
</dbReference>
<keyword evidence="2" id="KW-0547">Nucleotide-binding</keyword>
<gene>
    <name evidence="2" type="ORF">B1B_02701</name>
</gene>
<accession>T1BNG7</accession>
<comment type="caution">
    <text evidence="2">The sequence shown here is derived from an EMBL/GenBank/DDBJ whole genome shotgun (WGS) entry which is preliminary data.</text>
</comment>
<dbReference type="GO" id="GO:0008233">
    <property type="term" value="F:peptidase activity"/>
    <property type="evidence" value="ECO:0007669"/>
    <property type="project" value="InterPro"/>
</dbReference>
<dbReference type="InterPro" id="IPR005074">
    <property type="entry name" value="Peptidase_C39"/>
</dbReference>
<name>T1BNG7_9ZZZZ</name>
<dbReference type="AlphaFoldDB" id="T1BNG7"/>
<dbReference type="GO" id="GO:0016020">
    <property type="term" value="C:membrane"/>
    <property type="evidence" value="ECO:0007669"/>
    <property type="project" value="InterPro"/>
</dbReference>
<keyword evidence="2" id="KW-0067">ATP-binding</keyword>
<feature type="non-terminal residue" evidence="2">
    <location>
        <position position="78"/>
    </location>
</feature>
<dbReference type="GO" id="GO:0005524">
    <property type="term" value="F:ATP binding"/>
    <property type="evidence" value="ECO:0007669"/>
    <property type="project" value="UniProtKB-KW"/>
</dbReference>
<organism evidence="2">
    <name type="scientific">mine drainage metagenome</name>
    <dbReference type="NCBI Taxonomy" id="410659"/>
    <lineage>
        <taxon>unclassified sequences</taxon>
        <taxon>metagenomes</taxon>
        <taxon>ecological metagenomes</taxon>
    </lineage>
</organism>
<sequence>ELPQLKTPCILHWDLNHFVVLKQADAKSIVIHDPAQGVRRLTLEEASKHFTGVALELWPAANFKPQKAREAISLKALS</sequence>
<reference evidence="2" key="2">
    <citation type="journal article" date="2014" name="ISME J.">
        <title>Microbial stratification in low pH oxic and suboxic macroscopic growths along an acid mine drainage.</title>
        <authorList>
            <person name="Mendez-Garcia C."/>
            <person name="Mesa V."/>
            <person name="Sprenger R.R."/>
            <person name="Richter M."/>
            <person name="Diez M.S."/>
            <person name="Solano J."/>
            <person name="Bargiela R."/>
            <person name="Golyshina O.V."/>
            <person name="Manteca A."/>
            <person name="Ramos J.L."/>
            <person name="Gallego J.R."/>
            <person name="Llorente I."/>
            <person name="Martins Dos Santos V.A."/>
            <person name="Jensen O.N."/>
            <person name="Pelaez A.I."/>
            <person name="Sanchez J."/>
            <person name="Ferrer M."/>
        </authorList>
    </citation>
    <scope>NUCLEOTIDE SEQUENCE</scope>
</reference>
<evidence type="ECO:0000259" key="1">
    <source>
        <dbReference type="Pfam" id="PF03412"/>
    </source>
</evidence>
<dbReference type="Gene3D" id="3.90.70.10">
    <property type="entry name" value="Cysteine proteinases"/>
    <property type="match status" value="1"/>
</dbReference>
<proteinExistence type="predicted"/>
<dbReference type="EMBL" id="AUZY01001618">
    <property type="protein sequence ID" value="EQD74391.1"/>
    <property type="molecule type" value="Genomic_DNA"/>
</dbReference>
<protein>
    <submittedName>
        <fullName evidence="2">Toxin secretion ABC transporter, ATP-binding protein</fullName>
    </submittedName>
</protein>
<evidence type="ECO:0000313" key="2">
    <source>
        <dbReference type="EMBL" id="EQD74391.1"/>
    </source>
</evidence>
<feature type="domain" description="Peptidase C39" evidence="1">
    <location>
        <begin position="2"/>
        <end position="61"/>
    </location>
</feature>
<feature type="non-terminal residue" evidence="2">
    <location>
        <position position="1"/>
    </location>
</feature>